<evidence type="ECO:0000313" key="4">
    <source>
        <dbReference type="EMBL" id="RJK97751.1"/>
    </source>
</evidence>
<dbReference type="Gene3D" id="3.90.550.10">
    <property type="entry name" value="Spore Coat Polysaccharide Biosynthesis Protein SpsA, Chain A"/>
    <property type="match status" value="1"/>
</dbReference>
<sequence length="263" mass="26677">MPTTDPGAARRAPAPGPGVPAVVPVERDDPAAPGGSAALRVLRGLPLVRRSVAALLAARRVGRVVVPTAPGLALAVEEALDGLAPAVHVLAVTRSGPGGQVLAALDAVLASDGPVPDVVVVHDPLHPLAPPDLVDAVVAALDEPAPDGEAWGAAVPVRPVTDTLTWVDPDEVVTGHADRSAFRMVYSPQAHRTGPLHEALRRAPRAALRAGGAHVLPELVQGGGGGRLRSVPAPGEVFRVATEQDLVIADAVLHVGGDPLART</sequence>
<dbReference type="EMBL" id="QZEZ01000001">
    <property type="protein sequence ID" value="RJK97751.1"/>
    <property type="molecule type" value="Genomic_DNA"/>
</dbReference>
<name>A0A3A3ZMD0_9ACTN</name>
<evidence type="ECO:0000313" key="5">
    <source>
        <dbReference type="Proteomes" id="UP000265614"/>
    </source>
</evidence>
<comment type="caution">
    <text evidence="4">The sequence shown here is derived from an EMBL/GenBank/DDBJ whole genome shotgun (WGS) entry which is preliminary data.</text>
</comment>
<keyword evidence="1" id="KW-0808">Transferase</keyword>
<dbReference type="SUPFAM" id="SSF53448">
    <property type="entry name" value="Nucleotide-diphospho-sugar transferases"/>
    <property type="match status" value="1"/>
</dbReference>
<dbReference type="AlphaFoldDB" id="A0A3A3ZMD0"/>
<evidence type="ECO:0000256" key="2">
    <source>
        <dbReference type="ARBA" id="ARBA00022695"/>
    </source>
</evidence>
<dbReference type="Proteomes" id="UP000265614">
    <property type="component" value="Unassembled WGS sequence"/>
</dbReference>
<evidence type="ECO:0000256" key="1">
    <source>
        <dbReference type="ARBA" id="ARBA00022679"/>
    </source>
</evidence>
<dbReference type="InterPro" id="IPR029044">
    <property type="entry name" value="Nucleotide-diphossugar_trans"/>
</dbReference>
<dbReference type="RefSeq" id="WP_119948677.1">
    <property type="nucleotide sequence ID" value="NZ_QZEZ01000001.1"/>
</dbReference>
<dbReference type="Pfam" id="PF01128">
    <property type="entry name" value="IspD"/>
    <property type="match status" value="1"/>
</dbReference>
<keyword evidence="2" id="KW-0548">Nucleotidyltransferase</keyword>
<dbReference type="OrthoDB" id="9802561at2"/>
<gene>
    <name evidence="4" type="ORF">D5H78_01775</name>
</gene>
<accession>A0A3A3ZMD0</accession>
<feature type="region of interest" description="Disordered" evidence="3">
    <location>
        <begin position="1"/>
        <end position="20"/>
    </location>
</feature>
<dbReference type="GO" id="GO:0070567">
    <property type="term" value="F:cytidylyltransferase activity"/>
    <property type="evidence" value="ECO:0007669"/>
    <property type="project" value="InterPro"/>
</dbReference>
<proteinExistence type="predicted"/>
<dbReference type="InterPro" id="IPR034683">
    <property type="entry name" value="IspD/TarI"/>
</dbReference>
<evidence type="ECO:0008006" key="6">
    <source>
        <dbReference type="Google" id="ProtNLM"/>
    </source>
</evidence>
<organism evidence="4 5">
    <name type="scientific">Vallicoccus soli</name>
    <dbReference type="NCBI Taxonomy" id="2339232"/>
    <lineage>
        <taxon>Bacteria</taxon>
        <taxon>Bacillati</taxon>
        <taxon>Actinomycetota</taxon>
        <taxon>Actinomycetes</taxon>
        <taxon>Motilibacterales</taxon>
        <taxon>Vallicoccaceae</taxon>
        <taxon>Vallicoccus</taxon>
    </lineage>
</organism>
<reference evidence="4 5" key="1">
    <citation type="submission" date="2018-09" db="EMBL/GenBank/DDBJ databases">
        <title>YIM 75000 draft genome.</title>
        <authorList>
            <person name="Tang S."/>
            <person name="Feng Y."/>
        </authorList>
    </citation>
    <scope>NUCLEOTIDE SEQUENCE [LARGE SCALE GENOMIC DNA]</scope>
    <source>
        <strain evidence="4 5">YIM 75000</strain>
    </source>
</reference>
<keyword evidence="5" id="KW-1185">Reference proteome</keyword>
<protein>
    <recommendedName>
        <fullName evidence="6">4-diphosphocytidyl-2C-methyl-D-erythritol kinase</fullName>
    </recommendedName>
</protein>
<evidence type="ECO:0000256" key="3">
    <source>
        <dbReference type="SAM" id="MobiDB-lite"/>
    </source>
</evidence>